<evidence type="ECO:0000313" key="2">
    <source>
        <dbReference type="Proteomes" id="UP001153461"/>
    </source>
</evidence>
<name>A0A9W4MZX4_PENNA</name>
<organism evidence="1 2">
    <name type="scientific">Penicillium nalgiovense</name>
    <dbReference type="NCBI Taxonomy" id="60175"/>
    <lineage>
        <taxon>Eukaryota</taxon>
        <taxon>Fungi</taxon>
        <taxon>Dikarya</taxon>
        <taxon>Ascomycota</taxon>
        <taxon>Pezizomycotina</taxon>
        <taxon>Eurotiomycetes</taxon>
        <taxon>Eurotiomycetidae</taxon>
        <taxon>Eurotiales</taxon>
        <taxon>Aspergillaceae</taxon>
        <taxon>Penicillium</taxon>
    </lineage>
</organism>
<dbReference type="PANTHER" id="PTHR35043">
    <property type="entry name" value="TRANSCRIPTION FACTOR DOMAIN-CONTAINING PROTEIN"/>
    <property type="match status" value="1"/>
</dbReference>
<evidence type="ECO:0000313" key="1">
    <source>
        <dbReference type="EMBL" id="CAG8191611.1"/>
    </source>
</evidence>
<sequence length="124" mass="14401">MSKIWLPVRTRPMEHSPAHTELQPLNMEWTLAHCFCLTMGGIALQTQDVWIYSVGWEDIHLLIQAGVIRCSDIRDRDIEDRPKADWFAKGFTVFQSTWFLVNVIARWVRGIPVSPIEPTWLLVV</sequence>
<dbReference type="Proteomes" id="UP001153461">
    <property type="component" value="Unassembled WGS sequence"/>
</dbReference>
<reference evidence="1" key="1">
    <citation type="submission" date="2021-07" db="EMBL/GenBank/DDBJ databases">
        <authorList>
            <person name="Branca A.L. A."/>
        </authorList>
    </citation>
    <scope>NUCLEOTIDE SEQUENCE</scope>
</reference>
<dbReference type="OrthoDB" id="5298304at2759"/>
<gene>
    <name evidence="1" type="ORF">PNAL_LOCUS7232</name>
</gene>
<proteinExistence type="predicted"/>
<comment type="caution">
    <text evidence="1">The sequence shown here is derived from an EMBL/GenBank/DDBJ whole genome shotgun (WGS) entry which is preliminary data.</text>
</comment>
<protein>
    <submittedName>
        <fullName evidence="1">Uncharacterized protein</fullName>
    </submittedName>
</protein>
<dbReference type="PANTHER" id="PTHR35043:SF7">
    <property type="entry name" value="TRANSCRIPTION FACTOR DOMAIN-CONTAINING PROTEIN"/>
    <property type="match status" value="1"/>
</dbReference>
<dbReference type="AlphaFoldDB" id="A0A9W4MZX4"/>
<accession>A0A9W4MZX4</accession>
<dbReference type="EMBL" id="CAJVNV010000421">
    <property type="protein sequence ID" value="CAG8191611.1"/>
    <property type="molecule type" value="Genomic_DNA"/>
</dbReference>